<proteinExistence type="predicted"/>
<dbReference type="OrthoDB" id="1439045at2"/>
<dbReference type="Gene3D" id="2.30.29.80">
    <property type="match status" value="1"/>
</dbReference>
<gene>
    <name evidence="1" type="ORF">EG240_00500</name>
</gene>
<keyword evidence="2" id="KW-1185">Reference proteome</keyword>
<evidence type="ECO:0008006" key="3">
    <source>
        <dbReference type="Google" id="ProtNLM"/>
    </source>
</evidence>
<sequence>MGTLVITIKENQTYKYSYNNYKGNTLFTSNTLKSKAQCFSEINIIKNNFDVLQFVKFKTPGGKFFFKLELNGFILGNSRKFTTPLLIEKGINDIKKNFISSEVLDFTENIFGEIPEFEELLENQ</sequence>
<dbReference type="Proteomes" id="UP000275719">
    <property type="component" value="Unassembled WGS sequence"/>
</dbReference>
<protein>
    <recommendedName>
        <fullName evidence="3">DUF1508 domain-containing protein</fullName>
    </recommendedName>
</protein>
<accession>A0A3P3WDP7</accession>
<reference evidence="1 2" key="1">
    <citation type="submission" date="2018-11" db="EMBL/GenBank/DDBJ databases">
        <title>Flavobacterium sp. nov., YIM 102701-2 draft genome.</title>
        <authorList>
            <person name="Li G."/>
            <person name="Jiang Y."/>
        </authorList>
    </citation>
    <scope>NUCLEOTIDE SEQUENCE [LARGE SCALE GENOMIC DNA]</scope>
    <source>
        <strain evidence="1 2">YIM 102701-2</strain>
    </source>
</reference>
<comment type="caution">
    <text evidence="1">The sequence shown here is derived from an EMBL/GenBank/DDBJ whole genome shotgun (WGS) entry which is preliminary data.</text>
</comment>
<evidence type="ECO:0000313" key="2">
    <source>
        <dbReference type="Proteomes" id="UP000275719"/>
    </source>
</evidence>
<dbReference type="AlphaFoldDB" id="A0A3P3WDP7"/>
<evidence type="ECO:0000313" key="1">
    <source>
        <dbReference type="EMBL" id="RRJ93281.1"/>
    </source>
</evidence>
<name>A0A3P3WDP7_9FLAO</name>
<dbReference type="InterPro" id="IPR036913">
    <property type="entry name" value="YegP-like_sf"/>
</dbReference>
<organism evidence="1 2">
    <name type="scientific">Paenimyroides tangerinum</name>
    <dbReference type="NCBI Taxonomy" id="2488728"/>
    <lineage>
        <taxon>Bacteria</taxon>
        <taxon>Pseudomonadati</taxon>
        <taxon>Bacteroidota</taxon>
        <taxon>Flavobacteriia</taxon>
        <taxon>Flavobacteriales</taxon>
        <taxon>Flavobacteriaceae</taxon>
        <taxon>Paenimyroides</taxon>
    </lineage>
</organism>
<dbReference type="EMBL" id="RQVQ01000001">
    <property type="protein sequence ID" value="RRJ93281.1"/>
    <property type="molecule type" value="Genomic_DNA"/>
</dbReference>
<dbReference type="RefSeq" id="WP_125016308.1">
    <property type="nucleotide sequence ID" value="NZ_RQVQ01000001.1"/>
</dbReference>
<dbReference type="SUPFAM" id="SSF160113">
    <property type="entry name" value="YegP-like"/>
    <property type="match status" value="1"/>
</dbReference>